<gene>
    <name evidence="3" type="ORF">DFL_006585</name>
</gene>
<name>A0A436ZT92_ARTFL</name>
<keyword evidence="4" id="KW-1185">Reference proteome</keyword>
<reference evidence="3 4" key="1">
    <citation type="submission" date="2019-01" db="EMBL/GenBank/DDBJ databases">
        <title>Intercellular communication is required for trap formation in the nematode-trapping fungus Duddingtonia flagrans.</title>
        <authorList>
            <person name="Youssar L."/>
            <person name="Wernet V."/>
            <person name="Hensel N."/>
            <person name="Hildebrandt H.-G."/>
            <person name="Fischer R."/>
        </authorList>
    </citation>
    <scope>NUCLEOTIDE SEQUENCE [LARGE SCALE GENOMIC DNA]</scope>
    <source>
        <strain evidence="3 4">CBS H-5679</strain>
    </source>
</reference>
<sequence>MPFIPKIPSRVTRLIIPAIHSLHLPHVQLHHNGRQNTGTYTGFRRRISQHQQPLEHPEIVQIPPAQETEYVDAAVRAAARENMHESLAAGNNVHINEDGSKVYVYKRSDGKEVLVTVAVTGEGATGVGTAIATGVAEEEYMTRTGLITLASAEAALLLLLSLVMIWLYSRHRREKKKLQQKYISDDHTDGTPTEEPQFVDDIEAA</sequence>
<keyword evidence="2" id="KW-0812">Transmembrane</keyword>
<dbReference type="OrthoDB" id="5349023at2759"/>
<feature type="region of interest" description="Disordered" evidence="1">
    <location>
        <begin position="180"/>
        <end position="205"/>
    </location>
</feature>
<evidence type="ECO:0000256" key="1">
    <source>
        <dbReference type="SAM" id="MobiDB-lite"/>
    </source>
</evidence>
<protein>
    <submittedName>
        <fullName evidence="3">Uncharacterized protein</fullName>
    </submittedName>
</protein>
<feature type="transmembrane region" description="Helical" evidence="2">
    <location>
        <begin position="147"/>
        <end position="168"/>
    </location>
</feature>
<dbReference type="RefSeq" id="XP_067487695.1">
    <property type="nucleotide sequence ID" value="XM_067636037.1"/>
</dbReference>
<evidence type="ECO:0000313" key="4">
    <source>
        <dbReference type="Proteomes" id="UP000283090"/>
    </source>
</evidence>
<organism evidence="3 4">
    <name type="scientific">Arthrobotrys flagrans</name>
    <name type="common">Nematode-trapping fungus</name>
    <name type="synonym">Trichothecium flagrans</name>
    <dbReference type="NCBI Taxonomy" id="97331"/>
    <lineage>
        <taxon>Eukaryota</taxon>
        <taxon>Fungi</taxon>
        <taxon>Dikarya</taxon>
        <taxon>Ascomycota</taxon>
        <taxon>Pezizomycotina</taxon>
        <taxon>Orbiliomycetes</taxon>
        <taxon>Orbiliales</taxon>
        <taxon>Orbiliaceae</taxon>
        <taxon>Arthrobotrys</taxon>
    </lineage>
</organism>
<comment type="caution">
    <text evidence="3">The sequence shown here is derived from an EMBL/GenBank/DDBJ whole genome shotgun (WGS) entry which is preliminary data.</text>
</comment>
<dbReference type="Proteomes" id="UP000283090">
    <property type="component" value="Unassembled WGS sequence"/>
</dbReference>
<keyword evidence="2" id="KW-0472">Membrane</keyword>
<dbReference type="VEuPathDB" id="FungiDB:DFL_006585"/>
<keyword evidence="2" id="KW-1133">Transmembrane helix</keyword>
<evidence type="ECO:0000256" key="2">
    <source>
        <dbReference type="SAM" id="Phobius"/>
    </source>
</evidence>
<evidence type="ECO:0000313" key="3">
    <source>
        <dbReference type="EMBL" id="RVD82151.1"/>
    </source>
</evidence>
<dbReference type="AlphaFoldDB" id="A0A436ZT92"/>
<proteinExistence type="predicted"/>
<feature type="transmembrane region" description="Helical" evidence="2">
    <location>
        <begin position="113"/>
        <end position="135"/>
    </location>
</feature>
<dbReference type="EMBL" id="SAEB01000009">
    <property type="protein sequence ID" value="RVD82151.1"/>
    <property type="molecule type" value="Genomic_DNA"/>
</dbReference>
<dbReference type="GeneID" id="93588896"/>
<accession>A0A436ZT92</accession>